<organism evidence="3 4">
    <name type="scientific">Georgfuchsia toluolica</name>
    <dbReference type="NCBI Taxonomy" id="424218"/>
    <lineage>
        <taxon>Bacteria</taxon>
        <taxon>Pseudomonadati</taxon>
        <taxon>Pseudomonadota</taxon>
        <taxon>Betaproteobacteria</taxon>
        <taxon>Nitrosomonadales</taxon>
        <taxon>Sterolibacteriaceae</taxon>
        <taxon>Georgfuchsia</taxon>
    </lineage>
</organism>
<evidence type="ECO:0000313" key="4">
    <source>
        <dbReference type="Proteomes" id="UP000742786"/>
    </source>
</evidence>
<sequence length="895" mass="91750">MKFITLIRLGLVMLIAGTLAGCGDDGSNGSPGATGAQGPAGPAGPAGQDAVATVAVASNTATPTSASTAAWAALAPQVTVQSVTIASAPVVNFTVKDAAGNPVVGLGNTSQSATATVPSYPNLAFALAKLVPGTSGAPSKWVSYIVTTVPTKNATTGAITASVPTRPSSDNTGTLVDNGNGSYTYTFYRDITKIKDEVAAATLTAPNVAADLGDLTYNANAVHRLVIQLSGNAPGTGSNTPNGVTVTPSVAMENPANAIYDFIPATGPVAATDPSRDIVATAKCNECHGKLALHGGGRVETKYCVVCHTDQRKYGRTEATTTATGFSGSTYRIGGNAVGDFPNYVHKLHMSHHLSKDGYNYANILFNEITYPQDIKNCVKCHDGSATSNAKTANGDNWKNVPNRLVCGACHDGINFATGGGTTLNGEFAGHVGGAKADDSQCALCHDATSIATIYHVTVDPEGSSGRAGYPANTALDTPTPGFPSGQGPTIPLASQLGNLPAGVFKMNFEIKQVTVAGAAGAKKATVVYRILKDGLPVTLNATGFLMNNVDGTPSIYVAYAVTQDGITNPADWNASTNMTVKALRDGALQTGPDADGFYSATLSGTIPDAAKMVTAAIGINYQGFVQLGHPEFPNGIRLREPQFVMKLANGYTARRSIVSNAKCNNCHGQLGVSPSFHGGARNNGEGCAICHNANNATGHTGAANSFGGGWNVGIKNLVHSIHGSAKREQDFSYEATAANPGGFAEVTYPGILKNCETCHVAGAYDFSASANSAALPNLLWTTDAKGDMSNPTLLPSIGLSPWVTINGAGQINYSANNLVTSPIASACFGCHDSSLAVAHMESNGGTIVRLFSSVASTATRPAIGTASTMTFTKTEQCTLCHGSGKVADIKAMHE</sequence>
<dbReference type="AlphaFoldDB" id="A0A916J2J4"/>
<dbReference type="SUPFAM" id="SSF48695">
    <property type="entry name" value="Multiheme cytochromes"/>
    <property type="match status" value="2"/>
</dbReference>
<dbReference type="Pfam" id="PF22113">
    <property type="entry name" value="Mtrc-MtrF_II-IV_dom"/>
    <property type="match status" value="2"/>
</dbReference>
<feature type="signal peptide" evidence="1">
    <location>
        <begin position="1"/>
        <end position="20"/>
    </location>
</feature>
<feature type="domain" description="Outer membrane cytochrome MtrC/MtrF-like" evidence="2">
    <location>
        <begin position="656"/>
        <end position="895"/>
    </location>
</feature>
<keyword evidence="4" id="KW-1185">Reference proteome</keyword>
<dbReference type="Gene3D" id="1.10.720.180">
    <property type="match status" value="1"/>
</dbReference>
<evidence type="ECO:0000313" key="3">
    <source>
        <dbReference type="EMBL" id="CAG4883519.1"/>
    </source>
</evidence>
<proteinExistence type="predicted"/>
<feature type="domain" description="Outer membrane cytochrome MtrC/MtrF-like" evidence="2">
    <location>
        <begin position="276"/>
        <end position="453"/>
    </location>
</feature>
<keyword evidence="1" id="KW-0732">Signal</keyword>
<dbReference type="PROSITE" id="PS51257">
    <property type="entry name" value="PROKAR_LIPOPROTEIN"/>
    <property type="match status" value="1"/>
</dbReference>
<dbReference type="InterPro" id="IPR020014">
    <property type="entry name" value="Decahaem_cyt-c_OmcA/MtrC"/>
</dbReference>
<dbReference type="Proteomes" id="UP000742786">
    <property type="component" value="Unassembled WGS sequence"/>
</dbReference>
<dbReference type="EMBL" id="CAJQUM010000001">
    <property type="protein sequence ID" value="CAG4883519.1"/>
    <property type="molecule type" value="Genomic_DNA"/>
</dbReference>
<dbReference type="RefSeq" id="WP_220635479.1">
    <property type="nucleotide sequence ID" value="NZ_CAJQUM010000001.1"/>
</dbReference>
<dbReference type="InterPro" id="IPR036280">
    <property type="entry name" value="Multihaem_cyt_sf"/>
</dbReference>
<dbReference type="InterPro" id="IPR054337">
    <property type="entry name" value="Mtrc-MtrF-like_dom_II/IV"/>
</dbReference>
<name>A0A916J2J4_9PROT</name>
<dbReference type="NCBIfam" id="TIGR03507">
    <property type="entry name" value="decahem_SO1788"/>
    <property type="match status" value="1"/>
</dbReference>
<comment type="caution">
    <text evidence="3">The sequence shown here is derived from an EMBL/GenBank/DDBJ whole genome shotgun (WGS) entry which is preliminary data.</text>
</comment>
<dbReference type="Gene3D" id="1.20.5.320">
    <property type="entry name" value="6-Phosphogluconate Dehydrogenase, domain 3"/>
    <property type="match status" value="1"/>
</dbReference>
<evidence type="ECO:0000259" key="2">
    <source>
        <dbReference type="Pfam" id="PF22113"/>
    </source>
</evidence>
<protein>
    <recommendedName>
        <fullName evidence="2">Outer membrane cytochrome MtrC/MtrF-like domain-containing protein</fullName>
    </recommendedName>
</protein>
<evidence type="ECO:0000256" key="1">
    <source>
        <dbReference type="SAM" id="SignalP"/>
    </source>
</evidence>
<gene>
    <name evidence="3" type="ORF">GTOL_11402</name>
</gene>
<reference evidence="3" key="1">
    <citation type="submission" date="2021-04" db="EMBL/GenBank/DDBJ databases">
        <authorList>
            <person name="Hornung B."/>
        </authorList>
    </citation>
    <scope>NUCLEOTIDE SEQUENCE</scope>
    <source>
        <strain evidence="3">G5G6</strain>
    </source>
</reference>
<accession>A0A916J2J4</accession>
<feature type="chain" id="PRO_5037135213" description="Outer membrane cytochrome MtrC/MtrF-like domain-containing protein" evidence="1">
    <location>
        <begin position="21"/>
        <end position="895"/>
    </location>
</feature>